<protein>
    <recommendedName>
        <fullName evidence="2">M23ase beta-sheet core domain-containing protein</fullName>
    </recommendedName>
</protein>
<dbReference type="Pfam" id="PF01551">
    <property type="entry name" value="Peptidase_M23"/>
    <property type="match status" value="1"/>
</dbReference>
<evidence type="ECO:0000313" key="3">
    <source>
        <dbReference type="EMBL" id="GGL05280.1"/>
    </source>
</evidence>
<feature type="region of interest" description="Disordered" evidence="1">
    <location>
        <begin position="1"/>
        <end position="68"/>
    </location>
</feature>
<organism evidence="3 4">
    <name type="scientific">Curtobacterium luteum</name>
    <dbReference type="NCBI Taxonomy" id="33881"/>
    <lineage>
        <taxon>Bacteria</taxon>
        <taxon>Bacillati</taxon>
        <taxon>Actinomycetota</taxon>
        <taxon>Actinomycetes</taxon>
        <taxon>Micrococcales</taxon>
        <taxon>Microbacteriaceae</taxon>
        <taxon>Curtobacterium</taxon>
    </lineage>
</organism>
<dbReference type="InterPro" id="IPR011055">
    <property type="entry name" value="Dup_hybrid_motif"/>
</dbReference>
<dbReference type="CDD" id="cd12797">
    <property type="entry name" value="M23_peptidase"/>
    <property type="match status" value="1"/>
</dbReference>
<dbReference type="InterPro" id="IPR050570">
    <property type="entry name" value="Cell_wall_metabolism_enzyme"/>
</dbReference>
<accession>A0A8H9GBU3</accession>
<evidence type="ECO:0000256" key="1">
    <source>
        <dbReference type="SAM" id="MobiDB-lite"/>
    </source>
</evidence>
<dbReference type="Gene3D" id="2.70.70.10">
    <property type="entry name" value="Glucose Permease (Domain IIA)"/>
    <property type="match status" value="1"/>
</dbReference>
<feature type="domain" description="M23ase beta-sheet core" evidence="2">
    <location>
        <begin position="215"/>
        <end position="309"/>
    </location>
</feature>
<reference evidence="3" key="2">
    <citation type="submission" date="2020-09" db="EMBL/GenBank/DDBJ databases">
        <authorList>
            <person name="Sun Q."/>
            <person name="Ohkuma M."/>
        </authorList>
    </citation>
    <scope>NUCLEOTIDE SEQUENCE</scope>
    <source>
        <strain evidence="3">JCM 1480</strain>
    </source>
</reference>
<gene>
    <name evidence="3" type="ORF">GCM10009769_24250</name>
</gene>
<dbReference type="PANTHER" id="PTHR21666">
    <property type="entry name" value="PEPTIDASE-RELATED"/>
    <property type="match status" value="1"/>
</dbReference>
<dbReference type="GO" id="GO:0004222">
    <property type="term" value="F:metalloendopeptidase activity"/>
    <property type="evidence" value="ECO:0007669"/>
    <property type="project" value="TreeGrafter"/>
</dbReference>
<dbReference type="SUPFAM" id="SSF51261">
    <property type="entry name" value="Duplicated hybrid motif"/>
    <property type="match status" value="1"/>
</dbReference>
<sequence length="319" mass="32375">MSNPTPLPTRRSRRTTDRGRTPEPTGAAVSPPAAPVLHPELPTRRDDRSAALPTRRSLRAAEHDARRRDRVRTLTEAVTVPLRVVTVPLRVVTGAVSSTRAVPVTATAVAACMVVALGSPQSALAATPQVVTPGVGAVGQQYVAPDGSTAVGLRDTFGVALVRPVPEPTRATAAARPATPRPAASGVVRPVVGTVPVAGGFGGRQVVGCGACSTDHQGLDFAAAEGTPVVAVLPGRVLAAGVLGGYGNQVLVQHADGTQTRSAHLSRIDVVPGQTVAAGQQLGAVGSTGVSTGPHLHFEVLVDGVPVDPAAWLAARGIR</sequence>
<proteinExistence type="predicted"/>
<name>A0A8H9GBU3_9MICO</name>
<dbReference type="InterPro" id="IPR016047">
    <property type="entry name" value="M23ase_b-sheet_dom"/>
</dbReference>
<reference evidence="3" key="1">
    <citation type="journal article" date="2014" name="Int. J. Syst. Evol. Microbiol.">
        <title>Complete genome sequence of Corynebacterium casei LMG S-19264T (=DSM 44701T), isolated from a smear-ripened cheese.</title>
        <authorList>
            <consortium name="US DOE Joint Genome Institute (JGI-PGF)"/>
            <person name="Walter F."/>
            <person name="Albersmeier A."/>
            <person name="Kalinowski J."/>
            <person name="Ruckert C."/>
        </authorList>
    </citation>
    <scope>NUCLEOTIDE SEQUENCE</scope>
    <source>
        <strain evidence="3">JCM 1480</strain>
    </source>
</reference>
<evidence type="ECO:0000313" key="4">
    <source>
        <dbReference type="Proteomes" id="UP000648535"/>
    </source>
</evidence>
<comment type="caution">
    <text evidence="3">The sequence shown here is derived from an EMBL/GenBank/DDBJ whole genome shotgun (WGS) entry which is preliminary data.</text>
</comment>
<dbReference type="AlphaFoldDB" id="A0A8H9GBU3"/>
<evidence type="ECO:0000259" key="2">
    <source>
        <dbReference type="Pfam" id="PF01551"/>
    </source>
</evidence>
<feature type="compositionally biased region" description="Basic and acidic residues" evidence="1">
    <location>
        <begin position="59"/>
        <end position="68"/>
    </location>
</feature>
<dbReference type="EMBL" id="BMOI01000010">
    <property type="protein sequence ID" value="GGL05280.1"/>
    <property type="molecule type" value="Genomic_DNA"/>
</dbReference>
<dbReference type="PANTHER" id="PTHR21666:SF270">
    <property type="entry name" value="MUREIN HYDROLASE ACTIVATOR ENVC"/>
    <property type="match status" value="1"/>
</dbReference>
<dbReference type="Proteomes" id="UP000648535">
    <property type="component" value="Unassembled WGS sequence"/>
</dbReference>